<feature type="transmembrane region" description="Helical" evidence="1">
    <location>
        <begin position="490"/>
        <end position="510"/>
    </location>
</feature>
<dbReference type="AlphaFoldDB" id="T0R6N3"/>
<accession>T0R6N3</accession>
<organism evidence="2 3">
    <name type="scientific">Saprolegnia diclina (strain VS20)</name>
    <dbReference type="NCBI Taxonomy" id="1156394"/>
    <lineage>
        <taxon>Eukaryota</taxon>
        <taxon>Sar</taxon>
        <taxon>Stramenopiles</taxon>
        <taxon>Oomycota</taxon>
        <taxon>Saprolegniomycetes</taxon>
        <taxon>Saprolegniales</taxon>
        <taxon>Saprolegniaceae</taxon>
        <taxon>Saprolegnia</taxon>
    </lineage>
</organism>
<proteinExistence type="predicted"/>
<protein>
    <submittedName>
        <fullName evidence="2">Uncharacterized protein</fullName>
    </submittedName>
</protein>
<reference evidence="2 3" key="1">
    <citation type="submission" date="2012-04" db="EMBL/GenBank/DDBJ databases">
        <title>The Genome Sequence of Saprolegnia declina VS20.</title>
        <authorList>
            <consortium name="The Broad Institute Genome Sequencing Platform"/>
            <person name="Russ C."/>
            <person name="Nusbaum C."/>
            <person name="Tyler B."/>
            <person name="van West P."/>
            <person name="Dieguez-Uribeondo J."/>
            <person name="de Bruijn I."/>
            <person name="Tripathy S."/>
            <person name="Jiang R."/>
            <person name="Young S.K."/>
            <person name="Zeng Q."/>
            <person name="Gargeya S."/>
            <person name="Fitzgerald M."/>
            <person name="Haas B."/>
            <person name="Abouelleil A."/>
            <person name="Alvarado L."/>
            <person name="Arachchi H.M."/>
            <person name="Berlin A."/>
            <person name="Chapman S.B."/>
            <person name="Goldberg J."/>
            <person name="Griggs A."/>
            <person name="Gujja S."/>
            <person name="Hansen M."/>
            <person name="Howarth C."/>
            <person name="Imamovic A."/>
            <person name="Larimer J."/>
            <person name="McCowen C."/>
            <person name="Montmayeur A."/>
            <person name="Murphy C."/>
            <person name="Neiman D."/>
            <person name="Pearson M."/>
            <person name="Priest M."/>
            <person name="Roberts A."/>
            <person name="Saif S."/>
            <person name="Shea T."/>
            <person name="Sisk P."/>
            <person name="Sykes S."/>
            <person name="Wortman J."/>
            <person name="Nusbaum C."/>
            <person name="Birren B."/>
        </authorList>
    </citation>
    <scope>NUCLEOTIDE SEQUENCE [LARGE SCALE GENOMIC DNA]</scope>
    <source>
        <strain evidence="2 3">VS20</strain>
    </source>
</reference>
<dbReference type="VEuPathDB" id="FungiDB:SDRG_00960"/>
<dbReference type="Proteomes" id="UP000030762">
    <property type="component" value="Unassembled WGS sequence"/>
</dbReference>
<keyword evidence="1" id="KW-0812">Transmembrane</keyword>
<evidence type="ECO:0000256" key="1">
    <source>
        <dbReference type="SAM" id="Phobius"/>
    </source>
</evidence>
<feature type="transmembrane region" description="Helical" evidence="1">
    <location>
        <begin position="1089"/>
        <end position="1108"/>
    </location>
</feature>
<feature type="transmembrane region" description="Helical" evidence="1">
    <location>
        <begin position="976"/>
        <end position="996"/>
    </location>
</feature>
<gene>
    <name evidence="2" type="ORF">SDRG_00960</name>
</gene>
<feature type="transmembrane region" description="Helical" evidence="1">
    <location>
        <begin position="1145"/>
        <end position="1163"/>
    </location>
</feature>
<dbReference type="RefSeq" id="XP_008604689.1">
    <property type="nucleotide sequence ID" value="XM_008606467.1"/>
</dbReference>
<dbReference type="OMA" id="ANNKAAC"/>
<sequence>MQQSYTLKALDQVTGPWSSQSLFWMPLNDLYCGMTMNRSFVRGTSRFFGANISALPAINLEAWQGIKVLSGVTKALHESLGPYLSIDSLYIAPPNALVSAVSTFQHTLRTELDGSTYGRAELLELSVNPQPLLWRNLTFYGGDPSCTSSSSSSFVQDQFGFFNDCTRVIPFGLILTEAHLLWAAWVTAQPLPSSICTYSTAIHCVTSIAAATSLQANLPPLPDALVSTLRAATQGVNIMQFASSSNATMQLLTQPLLPHSDKDDDVWTVFGWCLLHDWAMGTREVVSFQGDVASMTLLSSAYDSQAHVTSNAALQVATSHLYYVVLASSCVLVVLGGILLLHAIHCGFRLHSSNLWRFNRLAGGVWLGRALMAFRGLTALVLQSTSQLALRRQNSDSFLVLAPRSWLDTAIVASEATWLSYSLHELLLVGWPNAIVTYGPTASLALWVVLCALDVALPVLPVASIQRTCVGNDMDYGLACSAGSLEVGSLARFLFLLGLELVAAIVPAVLGGRRRRPPSAAHQSLLLPAVSQAFLVPVSTHGSTITVDKASCVLVGLLPFRWFGVRYVFALRSWTLLLDSTSIGDVVLLEGHAPNAGAAPMVADDAPGPTRLLYRARRVVAAAGFVYMVSSIVSSVSFLEISRVNLSNDFFWPNFNVTGHHARIGGGSLLRNSARFAFQNTTLQVVLTDSKVLNAPLSAGLSLITHELGPFGVIDTVYMPVPTLVSALVRAILRATRSVIAANSTAQADFLKIATLSASYPIPRIWGGPNYASFGGSPLCAEYSNGQPVGTAGFSSLPSFDFPCSSSSSAIARIIPTRQHYLTSAVLSGLGFKTASQIDVPRTCVYDANNKAACAAYVTKTLVFVTTYLTGFDASTIASVHAALLTLDIRFMLYARLNTTSPLTLLHTPVLDLQDANFWFFGYMYLYDWVLGYREVVSFQGDVGTLTLLSDLQPALLQQVPTDLVTTNAAVYCRLAVSYVSCVMLLVATLATGYLVRSRNHVEGLNMFELCRVGGIVWVGRPLLLLRSLTAVALLSTVSIDLVRVGSVSMFYTVATPWHKVALAATEVTWLSAIVTDLGLVATQTYASYYVTLNSALVWVSVATLTLFSPVTAQMTLARQCALVDVDFDVRCDSGSLGIGSFPRFLQLVLLVVAWNVLSFLAVRRLVGPPPALGVRSHLLSANARYLYNHSLRTHGDVYYLDRASAAIDGILTLRRRDSVVALDLKLWRCFITHIATTTHAQKGGPRADLTDAYPIMY</sequence>
<dbReference type="EMBL" id="JH767133">
    <property type="protein sequence ID" value="EQC42120.1"/>
    <property type="molecule type" value="Genomic_DNA"/>
</dbReference>
<dbReference type="OrthoDB" id="10391540at2759"/>
<dbReference type="GeneID" id="19941687"/>
<feature type="transmembrane region" description="Helical" evidence="1">
    <location>
        <begin position="321"/>
        <end position="344"/>
    </location>
</feature>
<keyword evidence="3" id="KW-1185">Reference proteome</keyword>
<dbReference type="InParanoid" id="T0R6N3"/>
<name>T0R6N3_SAPDV</name>
<feature type="transmembrane region" description="Helical" evidence="1">
    <location>
        <begin position="1061"/>
        <end position="1082"/>
    </location>
</feature>
<keyword evidence="1" id="KW-1133">Transmembrane helix</keyword>
<feature type="transmembrane region" description="Helical" evidence="1">
    <location>
        <begin position="444"/>
        <end position="465"/>
    </location>
</feature>
<feature type="transmembrane region" description="Helical" evidence="1">
    <location>
        <begin position="619"/>
        <end position="639"/>
    </location>
</feature>
<keyword evidence="1" id="KW-0472">Membrane</keyword>
<evidence type="ECO:0000313" key="2">
    <source>
        <dbReference type="EMBL" id="EQC42120.1"/>
    </source>
</evidence>
<evidence type="ECO:0000313" key="3">
    <source>
        <dbReference type="Proteomes" id="UP000030762"/>
    </source>
</evidence>